<evidence type="ECO:0000256" key="7">
    <source>
        <dbReference type="ARBA" id="ARBA00023136"/>
    </source>
</evidence>
<comment type="subcellular location">
    <subcellularLocation>
        <location evidence="1">Cell membrane</location>
        <topology evidence="1">Multi-pass membrane protein</topology>
    </subcellularLocation>
</comment>
<evidence type="ECO:0000256" key="3">
    <source>
        <dbReference type="ARBA" id="ARBA00022448"/>
    </source>
</evidence>
<reference evidence="9 10" key="1">
    <citation type="submission" date="2018-01" db="EMBL/GenBank/DDBJ databases">
        <title>Twenty Corynebacterium bovis Genomes.</title>
        <authorList>
            <person name="Gulvik C.A."/>
        </authorList>
    </citation>
    <scope>NUCLEOTIDE SEQUENCE [LARGE SCALE GENOMIC DNA]</scope>
    <source>
        <strain evidence="9 10">16-2004</strain>
    </source>
</reference>
<feature type="transmembrane region" description="Helical" evidence="8">
    <location>
        <begin position="277"/>
        <end position="307"/>
    </location>
</feature>
<gene>
    <name evidence="9" type="ORF">CXF42_03770</name>
</gene>
<accession>A0A3R8PFV5</accession>
<dbReference type="Proteomes" id="UP000278422">
    <property type="component" value="Unassembled WGS sequence"/>
</dbReference>
<comment type="caution">
    <text evidence="9">The sequence shown here is derived from an EMBL/GenBank/DDBJ whole genome shotgun (WGS) entry which is preliminary data.</text>
</comment>
<dbReference type="Gene3D" id="1.10.3470.10">
    <property type="entry name" value="ABC transporter involved in vitamin B12 uptake, BtuC"/>
    <property type="match status" value="1"/>
</dbReference>
<name>A0A3R8PFV5_9CORY</name>
<dbReference type="RefSeq" id="WP_125174973.1">
    <property type="nucleotide sequence ID" value="NZ_JBHYBN010000062.1"/>
</dbReference>
<keyword evidence="4" id="KW-1003">Cell membrane</keyword>
<keyword evidence="6 8" id="KW-1133">Transmembrane helix</keyword>
<evidence type="ECO:0000256" key="8">
    <source>
        <dbReference type="SAM" id="Phobius"/>
    </source>
</evidence>
<dbReference type="PANTHER" id="PTHR30472">
    <property type="entry name" value="FERRIC ENTEROBACTIN TRANSPORT SYSTEM PERMEASE PROTEIN"/>
    <property type="match status" value="1"/>
</dbReference>
<comment type="similarity">
    <text evidence="2">Belongs to the binding-protein-dependent transport system permease family. FecCD subfamily.</text>
</comment>
<feature type="transmembrane region" description="Helical" evidence="8">
    <location>
        <begin position="154"/>
        <end position="174"/>
    </location>
</feature>
<dbReference type="GO" id="GO:0033214">
    <property type="term" value="P:siderophore-iron import into cell"/>
    <property type="evidence" value="ECO:0007669"/>
    <property type="project" value="TreeGrafter"/>
</dbReference>
<feature type="transmembrane region" description="Helical" evidence="8">
    <location>
        <begin position="32"/>
        <end position="53"/>
    </location>
</feature>
<protein>
    <submittedName>
        <fullName evidence="9">ABC transporter permease</fullName>
    </submittedName>
</protein>
<evidence type="ECO:0000256" key="6">
    <source>
        <dbReference type="ARBA" id="ARBA00022989"/>
    </source>
</evidence>
<keyword evidence="3" id="KW-0813">Transport</keyword>
<feature type="transmembrane region" description="Helical" evidence="8">
    <location>
        <begin position="319"/>
        <end position="341"/>
    </location>
</feature>
<feature type="transmembrane region" description="Helical" evidence="8">
    <location>
        <begin position="186"/>
        <end position="207"/>
    </location>
</feature>
<evidence type="ECO:0000313" key="9">
    <source>
        <dbReference type="EMBL" id="RRQ04666.1"/>
    </source>
</evidence>
<feature type="transmembrane region" description="Helical" evidence="8">
    <location>
        <begin position="127"/>
        <end position="147"/>
    </location>
</feature>
<evidence type="ECO:0000256" key="1">
    <source>
        <dbReference type="ARBA" id="ARBA00004651"/>
    </source>
</evidence>
<dbReference type="GO" id="GO:0022857">
    <property type="term" value="F:transmembrane transporter activity"/>
    <property type="evidence" value="ECO:0007669"/>
    <property type="project" value="InterPro"/>
</dbReference>
<feature type="transmembrane region" description="Helical" evidence="8">
    <location>
        <begin position="219"/>
        <end position="248"/>
    </location>
</feature>
<keyword evidence="7 8" id="KW-0472">Membrane</keyword>
<dbReference type="GO" id="GO:0005886">
    <property type="term" value="C:plasma membrane"/>
    <property type="evidence" value="ECO:0007669"/>
    <property type="project" value="UniProtKB-SubCell"/>
</dbReference>
<feature type="transmembrane region" description="Helical" evidence="8">
    <location>
        <begin position="98"/>
        <end position="115"/>
    </location>
</feature>
<organism evidence="9 10">
    <name type="scientific">Corynebacterium bovis</name>
    <dbReference type="NCBI Taxonomy" id="36808"/>
    <lineage>
        <taxon>Bacteria</taxon>
        <taxon>Bacillati</taxon>
        <taxon>Actinomycetota</taxon>
        <taxon>Actinomycetes</taxon>
        <taxon>Mycobacteriales</taxon>
        <taxon>Corynebacteriaceae</taxon>
        <taxon>Corynebacterium</taxon>
    </lineage>
</organism>
<dbReference type="AlphaFoldDB" id="A0A3R8PFV5"/>
<dbReference type="PANTHER" id="PTHR30472:SF67">
    <property type="entry name" value="PERMEASE OF ABC TRANSPORTER-RELATED"/>
    <property type="match status" value="1"/>
</dbReference>
<dbReference type="FunFam" id="1.10.3470.10:FF:000001">
    <property type="entry name" value="Vitamin B12 ABC transporter permease BtuC"/>
    <property type="match status" value="1"/>
</dbReference>
<proteinExistence type="inferred from homology"/>
<dbReference type="CDD" id="cd06550">
    <property type="entry name" value="TM_ABC_iron-siderophores_like"/>
    <property type="match status" value="1"/>
</dbReference>
<evidence type="ECO:0000313" key="10">
    <source>
        <dbReference type="Proteomes" id="UP000278422"/>
    </source>
</evidence>
<dbReference type="InterPro" id="IPR037294">
    <property type="entry name" value="ABC_BtuC-like"/>
</dbReference>
<evidence type="ECO:0000256" key="4">
    <source>
        <dbReference type="ARBA" id="ARBA00022475"/>
    </source>
</evidence>
<dbReference type="EMBL" id="PQNQ01000007">
    <property type="protein sequence ID" value="RRQ04666.1"/>
    <property type="molecule type" value="Genomic_DNA"/>
</dbReference>
<feature type="transmembrane region" description="Helical" evidence="8">
    <location>
        <begin position="65"/>
        <end position="86"/>
    </location>
</feature>
<dbReference type="InterPro" id="IPR000522">
    <property type="entry name" value="ABC_transptr_permease_BtuC"/>
</dbReference>
<keyword evidence="5 8" id="KW-0812">Transmembrane</keyword>
<dbReference type="Pfam" id="PF01032">
    <property type="entry name" value="FecCD"/>
    <property type="match status" value="1"/>
</dbReference>
<sequence length="373" mass="37431">MASEGVEEPGTAQGRPADTDTLGLRAARRRTVAWCVGLAAALVVTLVVGVGAGPVSVAPGDSASILWAHLTGLVTGHGGVAAGVRGDTIIWTIRVPRVVLGAAVGAGLALTGAVMQTVVRNILADPYILGVNSGASVGAAASIVLGIGAGLGDYALQGSAFVGAFLASVLVFTVARSAGRLTSTRLLMAGVAVGYALSAGTSFLIFASDDAESARSVMFWLLGSLALASWGGVLAVTVAVVVLAAVVLTVLGRRLDALAVGDDTALSLGVHPERFRMGLLVVVCLLVGVVVAMAGSIGFVGLVVPHLARRAVGGAHRSVLPVSALMGAVLLVWADIAARTLLAPQEIPIGVITAIVGAPFLLLLVRRMRTVEA</sequence>
<evidence type="ECO:0000256" key="2">
    <source>
        <dbReference type="ARBA" id="ARBA00007935"/>
    </source>
</evidence>
<feature type="transmembrane region" description="Helical" evidence="8">
    <location>
        <begin position="347"/>
        <end position="365"/>
    </location>
</feature>
<evidence type="ECO:0000256" key="5">
    <source>
        <dbReference type="ARBA" id="ARBA00022692"/>
    </source>
</evidence>
<keyword evidence="10" id="KW-1185">Reference proteome</keyword>
<dbReference type="SUPFAM" id="SSF81345">
    <property type="entry name" value="ABC transporter involved in vitamin B12 uptake, BtuC"/>
    <property type="match status" value="1"/>
</dbReference>